<reference evidence="2" key="1">
    <citation type="submission" date="2019-06" db="EMBL/GenBank/DDBJ databases">
        <authorList>
            <person name="Broberg M."/>
        </authorList>
    </citation>
    <scope>NUCLEOTIDE SEQUENCE [LARGE SCALE GENOMIC DNA]</scope>
</reference>
<organism evidence="1 2">
    <name type="scientific">Clonostachys solani</name>
    <dbReference type="NCBI Taxonomy" id="160281"/>
    <lineage>
        <taxon>Eukaryota</taxon>
        <taxon>Fungi</taxon>
        <taxon>Dikarya</taxon>
        <taxon>Ascomycota</taxon>
        <taxon>Pezizomycotina</taxon>
        <taxon>Sordariomycetes</taxon>
        <taxon>Hypocreomycetidae</taxon>
        <taxon>Hypocreales</taxon>
        <taxon>Bionectriaceae</taxon>
        <taxon>Clonostachys</taxon>
    </lineage>
</organism>
<proteinExistence type="predicted"/>
<dbReference type="AlphaFoldDB" id="A0A9N9ZN69"/>
<protein>
    <submittedName>
        <fullName evidence="1">Uncharacterized protein</fullName>
    </submittedName>
</protein>
<evidence type="ECO:0000313" key="2">
    <source>
        <dbReference type="Proteomes" id="UP000775872"/>
    </source>
</evidence>
<gene>
    <name evidence="1" type="ORF">CSOL1703_00008602</name>
</gene>
<sequence>MDWMPTDPTFLPNDWNIFGYKEEGAKDARAIRKLQKDEIPVVDVLSTDESWDRWFSSAIGISPLDQEREGLHLL</sequence>
<name>A0A9N9ZN69_9HYPO</name>
<comment type="caution">
    <text evidence="1">The sequence shown here is derived from an EMBL/GenBank/DDBJ whole genome shotgun (WGS) entry which is preliminary data.</text>
</comment>
<dbReference type="Proteomes" id="UP000775872">
    <property type="component" value="Unassembled WGS sequence"/>
</dbReference>
<accession>A0A9N9ZN69</accession>
<evidence type="ECO:0000313" key="1">
    <source>
        <dbReference type="EMBL" id="CAH0058124.1"/>
    </source>
</evidence>
<keyword evidence="2" id="KW-1185">Reference proteome</keyword>
<dbReference type="EMBL" id="CABFOC020000082">
    <property type="protein sequence ID" value="CAH0058124.1"/>
    <property type="molecule type" value="Genomic_DNA"/>
</dbReference>
<reference evidence="1 2" key="2">
    <citation type="submission" date="2021-10" db="EMBL/GenBank/DDBJ databases">
        <authorList>
            <person name="Piombo E."/>
        </authorList>
    </citation>
    <scope>NUCLEOTIDE SEQUENCE [LARGE SCALE GENOMIC DNA]</scope>
</reference>